<dbReference type="PANTHER" id="PTHR43297">
    <property type="entry name" value="OLIGOPEPTIDE TRANSPORT ATP-BINDING PROTEIN APPD"/>
    <property type="match status" value="1"/>
</dbReference>
<dbReference type="InterPro" id="IPR027417">
    <property type="entry name" value="P-loop_NTPase"/>
</dbReference>
<dbReference type="InterPro" id="IPR013563">
    <property type="entry name" value="Oligopep_ABC_C"/>
</dbReference>
<dbReference type="EMBL" id="CYSA01000015">
    <property type="protein sequence ID" value="CUH64734.1"/>
    <property type="molecule type" value="Genomic_DNA"/>
</dbReference>
<dbReference type="STRING" id="53501.SAMN04488043_102211"/>
<evidence type="ECO:0000256" key="3">
    <source>
        <dbReference type="ARBA" id="ARBA00022448"/>
    </source>
</evidence>
<dbReference type="NCBIfam" id="TIGR01727">
    <property type="entry name" value="oligo_HPY"/>
    <property type="match status" value="1"/>
</dbReference>
<dbReference type="NCBIfam" id="NF007739">
    <property type="entry name" value="PRK10419.1"/>
    <property type="match status" value="2"/>
</dbReference>
<keyword evidence="3" id="KW-0813">Transport</keyword>
<sequence>MSIILDIQSLNISLSLPTGTLHAVRDVSFTIARGESLGIVGESGSGKSLTALAIMRLLPRGANVTATQLMFDDHDLPILSDEAFAKTIPGVRIGMIFQEPMTSLNPVYTIGRQMTEAAVAKGMLSAAAARKKAIDLLDRVGIPDPEARLDQFPHQMSGGQRQRVMIAMTLMLDPDLLIADEPTTALDVTVQAQILDLLDDLRRERQMGMILISHDLAVVAERSDKVAVMYGGEVIEQGSSNEVLRAPAHPYTQSLLQAIPHLGGSPGRLGSIPGTVPSLMRPPTGCIFAPRCSHSRPECFTARPPKRAHGGDHLATCVLEQPPTLHNHVEALLGSGAKDGAEDVLVAQNVTQVFYSRKGLFGPKREIRALDNVSLSLKRGETLAVIGESGSGKSTLARILLGLSVPTKGTVSMLGKEISTLSGTERASFVQPVFQDPYSSLNPRRRLSEIIARPLELRGEGDHASRTKAIEASMELVRLPKRLLHTYPSQLSGGQRQRVAIARALVTRPEALICDEPTSALDVSVQAQILNLLDDLRAEMGLTCLLITHDMAVVHQVADRVVVMYQGRIVEEGPAREVLANPQDDYTKRLLAAAPRFEPELEDAE</sequence>
<dbReference type="GO" id="GO:0005886">
    <property type="term" value="C:plasma membrane"/>
    <property type="evidence" value="ECO:0007669"/>
    <property type="project" value="UniProtKB-SubCell"/>
</dbReference>
<dbReference type="GO" id="GO:0005524">
    <property type="term" value="F:ATP binding"/>
    <property type="evidence" value="ECO:0007669"/>
    <property type="project" value="UniProtKB-KW"/>
</dbReference>
<dbReference type="InterPro" id="IPR050388">
    <property type="entry name" value="ABC_Ni/Peptide_Import"/>
</dbReference>
<organism evidence="9 10">
    <name type="scientific">Thalassovita gelatinovora</name>
    <name type="common">Thalassobius gelatinovorus</name>
    <dbReference type="NCBI Taxonomy" id="53501"/>
    <lineage>
        <taxon>Bacteria</taxon>
        <taxon>Pseudomonadati</taxon>
        <taxon>Pseudomonadota</taxon>
        <taxon>Alphaproteobacteria</taxon>
        <taxon>Rhodobacterales</taxon>
        <taxon>Roseobacteraceae</taxon>
        <taxon>Thalassovita</taxon>
    </lineage>
</organism>
<evidence type="ECO:0000313" key="9">
    <source>
        <dbReference type="EMBL" id="CUH64734.1"/>
    </source>
</evidence>
<evidence type="ECO:0000256" key="1">
    <source>
        <dbReference type="ARBA" id="ARBA00004417"/>
    </source>
</evidence>
<dbReference type="Gene3D" id="3.40.50.300">
    <property type="entry name" value="P-loop containing nucleotide triphosphate hydrolases"/>
    <property type="match status" value="2"/>
</dbReference>
<keyword evidence="7" id="KW-0472">Membrane</keyword>
<feature type="domain" description="ABC transporter" evidence="8">
    <location>
        <begin position="7"/>
        <end position="256"/>
    </location>
</feature>
<evidence type="ECO:0000256" key="5">
    <source>
        <dbReference type="ARBA" id="ARBA00022741"/>
    </source>
</evidence>
<evidence type="ECO:0000256" key="4">
    <source>
        <dbReference type="ARBA" id="ARBA00022475"/>
    </source>
</evidence>
<protein>
    <submittedName>
        <fullName evidence="9">Glutathione import ATP-binding protein GsiA</fullName>
        <ecNumber evidence="9">3.6.3.-</ecNumber>
    </submittedName>
</protein>
<proteinExistence type="inferred from homology"/>
<gene>
    <name evidence="9" type="primary">gsiA_1</name>
    <name evidence="9" type="ORF">TG4357_01464</name>
</gene>
<reference evidence="9 10" key="1">
    <citation type="submission" date="2015-09" db="EMBL/GenBank/DDBJ databases">
        <authorList>
            <consortium name="Swine Surveillance"/>
        </authorList>
    </citation>
    <scope>NUCLEOTIDE SEQUENCE [LARGE SCALE GENOMIC DNA]</scope>
    <source>
        <strain evidence="9 10">CECT 4357</strain>
    </source>
</reference>
<dbReference type="PROSITE" id="PS00211">
    <property type="entry name" value="ABC_TRANSPORTER_1"/>
    <property type="match status" value="2"/>
</dbReference>
<evidence type="ECO:0000259" key="8">
    <source>
        <dbReference type="PROSITE" id="PS50893"/>
    </source>
</evidence>
<dbReference type="InterPro" id="IPR003439">
    <property type="entry name" value="ABC_transporter-like_ATP-bd"/>
</dbReference>
<dbReference type="AlphaFoldDB" id="A0A0P1FXW8"/>
<dbReference type="PROSITE" id="PS50893">
    <property type="entry name" value="ABC_TRANSPORTER_2"/>
    <property type="match status" value="2"/>
</dbReference>
<dbReference type="OrthoDB" id="9802264at2"/>
<dbReference type="NCBIfam" id="NF008453">
    <property type="entry name" value="PRK11308.1"/>
    <property type="match status" value="2"/>
</dbReference>
<dbReference type="SUPFAM" id="SSF52540">
    <property type="entry name" value="P-loop containing nucleoside triphosphate hydrolases"/>
    <property type="match status" value="2"/>
</dbReference>
<comment type="subcellular location">
    <subcellularLocation>
        <location evidence="1">Cell inner membrane</location>
        <topology evidence="1">Peripheral membrane protein</topology>
    </subcellularLocation>
</comment>
<keyword evidence="5" id="KW-0547">Nucleotide-binding</keyword>
<dbReference type="Pfam" id="PF00005">
    <property type="entry name" value="ABC_tran"/>
    <property type="match status" value="2"/>
</dbReference>
<dbReference type="Pfam" id="PF08352">
    <property type="entry name" value="oligo_HPY"/>
    <property type="match status" value="2"/>
</dbReference>
<keyword evidence="4" id="KW-1003">Cell membrane</keyword>
<name>A0A0P1FXW8_THAGE</name>
<dbReference type="InterPro" id="IPR017871">
    <property type="entry name" value="ABC_transporter-like_CS"/>
</dbReference>
<evidence type="ECO:0000256" key="2">
    <source>
        <dbReference type="ARBA" id="ARBA00005417"/>
    </source>
</evidence>
<dbReference type="PANTHER" id="PTHR43297:SF2">
    <property type="entry name" value="DIPEPTIDE TRANSPORT ATP-BINDING PROTEIN DPPD"/>
    <property type="match status" value="1"/>
</dbReference>
<dbReference type="GO" id="GO:0016887">
    <property type="term" value="F:ATP hydrolysis activity"/>
    <property type="evidence" value="ECO:0007669"/>
    <property type="project" value="InterPro"/>
</dbReference>
<evidence type="ECO:0000256" key="7">
    <source>
        <dbReference type="ARBA" id="ARBA00023136"/>
    </source>
</evidence>
<dbReference type="SMART" id="SM00382">
    <property type="entry name" value="AAA"/>
    <property type="match status" value="2"/>
</dbReference>
<dbReference type="EC" id="3.6.3.-" evidence="9"/>
<dbReference type="InterPro" id="IPR003593">
    <property type="entry name" value="AAA+_ATPase"/>
</dbReference>
<dbReference type="GO" id="GO:0055085">
    <property type="term" value="P:transmembrane transport"/>
    <property type="evidence" value="ECO:0007669"/>
    <property type="project" value="UniProtKB-ARBA"/>
</dbReference>
<dbReference type="GO" id="GO:0015833">
    <property type="term" value="P:peptide transport"/>
    <property type="evidence" value="ECO:0007669"/>
    <property type="project" value="InterPro"/>
</dbReference>
<evidence type="ECO:0000256" key="6">
    <source>
        <dbReference type="ARBA" id="ARBA00022840"/>
    </source>
</evidence>
<dbReference type="FunFam" id="3.40.50.300:FF:000016">
    <property type="entry name" value="Oligopeptide ABC transporter ATP-binding component"/>
    <property type="match status" value="1"/>
</dbReference>
<dbReference type="Proteomes" id="UP000051587">
    <property type="component" value="Unassembled WGS sequence"/>
</dbReference>
<keyword evidence="6 9" id="KW-0067">ATP-binding</keyword>
<evidence type="ECO:0000313" key="10">
    <source>
        <dbReference type="Proteomes" id="UP000051587"/>
    </source>
</evidence>
<keyword evidence="9" id="KW-0378">Hydrolase</keyword>
<comment type="similarity">
    <text evidence="2">Belongs to the ABC transporter superfamily.</text>
</comment>
<dbReference type="CDD" id="cd03257">
    <property type="entry name" value="ABC_NikE_OppD_transporters"/>
    <property type="match status" value="2"/>
</dbReference>
<feature type="domain" description="ABC transporter" evidence="8">
    <location>
        <begin position="345"/>
        <end position="591"/>
    </location>
</feature>
<keyword evidence="10" id="KW-1185">Reference proteome</keyword>
<dbReference type="RefSeq" id="WP_058262195.1">
    <property type="nucleotide sequence ID" value="NZ_CP051181.1"/>
</dbReference>
<accession>A0A0P1FXW8</accession>